<dbReference type="Proteomes" id="UP000636479">
    <property type="component" value="Unassembled WGS sequence"/>
</dbReference>
<dbReference type="AlphaFoldDB" id="A0A8H6SDX9"/>
<keyword evidence="1" id="KW-0812">Transmembrane</keyword>
<keyword evidence="4" id="KW-1185">Reference proteome</keyword>
<evidence type="ECO:0000313" key="4">
    <source>
        <dbReference type="Proteomes" id="UP000636479"/>
    </source>
</evidence>
<protein>
    <submittedName>
        <fullName evidence="3">Uncharacterized protein</fullName>
    </submittedName>
</protein>
<name>A0A8H6SDX9_9AGAR</name>
<organism evidence="3 4">
    <name type="scientific">Mycena indigotica</name>
    <dbReference type="NCBI Taxonomy" id="2126181"/>
    <lineage>
        <taxon>Eukaryota</taxon>
        <taxon>Fungi</taxon>
        <taxon>Dikarya</taxon>
        <taxon>Basidiomycota</taxon>
        <taxon>Agaricomycotina</taxon>
        <taxon>Agaricomycetes</taxon>
        <taxon>Agaricomycetidae</taxon>
        <taxon>Agaricales</taxon>
        <taxon>Marasmiineae</taxon>
        <taxon>Mycenaceae</taxon>
        <taxon>Mycena</taxon>
    </lineage>
</organism>
<dbReference type="RefSeq" id="XP_037217325.1">
    <property type="nucleotide sequence ID" value="XM_037365913.1"/>
</dbReference>
<dbReference type="GeneID" id="59348429"/>
<gene>
    <name evidence="3" type="ORF">MIND_00928700</name>
</gene>
<sequence length="230" mass="22358">MAPFFALATILASLTTSVVAVANVRCAPVTGHTMAVSWTSDAADSAPMNVALMSAAGSESYIVAENVHPKANAVTVPLPDVLPGAYIISLLPVPSRFSRSPLPRAALAASPPFHLAARQAPSSSRSSTLPPLSRTASSLSASVSAAQSSISAAASSALASLSSAQSAAQSNLSTALSHSSSVAASLSSVLASQSGSGSGNAATAVRLVGPGVGVAIMAVLGGVLAGAALL</sequence>
<proteinExistence type="predicted"/>
<evidence type="ECO:0000313" key="3">
    <source>
        <dbReference type="EMBL" id="KAF7296966.1"/>
    </source>
</evidence>
<comment type="caution">
    <text evidence="3">The sequence shown here is derived from an EMBL/GenBank/DDBJ whole genome shotgun (WGS) entry which is preliminary data.</text>
</comment>
<dbReference type="OrthoDB" id="5420143at2759"/>
<keyword evidence="1" id="KW-1133">Transmembrane helix</keyword>
<accession>A0A8H6SDX9</accession>
<keyword evidence="1" id="KW-0472">Membrane</keyword>
<dbReference type="EMBL" id="JACAZF010000008">
    <property type="protein sequence ID" value="KAF7296966.1"/>
    <property type="molecule type" value="Genomic_DNA"/>
</dbReference>
<reference evidence="3" key="1">
    <citation type="submission" date="2020-05" db="EMBL/GenBank/DDBJ databases">
        <title>Mycena genomes resolve the evolution of fungal bioluminescence.</title>
        <authorList>
            <person name="Tsai I.J."/>
        </authorList>
    </citation>
    <scope>NUCLEOTIDE SEQUENCE</scope>
    <source>
        <strain evidence="3">171206Taipei</strain>
    </source>
</reference>
<feature type="chain" id="PRO_5033986265" evidence="2">
    <location>
        <begin position="21"/>
        <end position="230"/>
    </location>
</feature>
<evidence type="ECO:0000256" key="2">
    <source>
        <dbReference type="SAM" id="SignalP"/>
    </source>
</evidence>
<feature type="transmembrane region" description="Helical" evidence="1">
    <location>
        <begin position="207"/>
        <end position="229"/>
    </location>
</feature>
<evidence type="ECO:0000256" key="1">
    <source>
        <dbReference type="SAM" id="Phobius"/>
    </source>
</evidence>
<keyword evidence="2" id="KW-0732">Signal</keyword>
<feature type="signal peptide" evidence="2">
    <location>
        <begin position="1"/>
        <end position="20"/>
    </location>
</feature>